<evidence type="ECO:0000313" key="3">
    <source>
        <dbReference type="EMBL" id="AGU52430.1"/>
    </source>
</evidence>
<dbReference type="EMBL" id="CP003911">
    <property type="protein sequence ID" value="AGU52430.1"/>
    <property type="molecule type" value="Genomic_DNA"/>
</dbReference>
<comment type="similarity">
    <text evidence="1">Belongs to the bacterial sugar transferase family.</text>
</comment>
<protein>
    <submittedName>
        <fullName evidence="3">Putative sugar transferase</fullName>
    </submittedName>
</protein>
<dbReference type="HOGENOM" id="CLU_024920_1_2_4"/>
<dbReference type="GO" id="GO:0016780">
    <property type="term" value="F:phosphotransferase activity, for other substituted phosphate groups"/>
    <property type="evidence" value="ECO:0007669"/>
    <property type="project" value="TreeGrafter"/>
</dbReference>
<keyword evidence="3" id="KW-0808">Transferase</keyword>
<proteinExistence type="inferred from homology"/>
<evidence type="ECO:0000259" key="2">
    <source>
        <dbReference type="Pfam" id="PF02397"/>
    </source>
</evidence>
<gene>
    <name evidence="3" type="ORF">VAPA_1c53780</name>
</gene>
<dbReference type="KEGG" id="vpd:VAPA_1c53780"/>
<feature type="domain" description="Bacterial sugar transferase" evidence="2">
    <location>
        <begin position="3"/>
        <end position="196"/>
    </location>
</feature>
<dbReference type="Proteomes" id="UP000016223">
    <property type="component" value="Chromosome 1"/>
</dbReference>
<dbReference type="PANTHER" id="PTHR30576:SF20">
    <property type="entry name" value="QUINOVOSAMINEPHOSPHOTRANSFERAE-RELATED"/>
    <property type="match status" value="1"/>
</dbReference>
<accession>T1XJW7</accession>
<dbReference type="PANTHER" id="PTHR30576">
    <property type="entry name" value="COLANIC BIOSYNTHESIS UDP-GLUCOSE LIPID CARRIER TRANSFERASE"/>
    <property type="match status" value="1"/>
</dbReference>
<dbReference type="Pfam" id="PF02397">
    <property type="entry name" value="Bac_transf"/>
    <property type="match status" value="1"/>
</dbReference>
<dbReference type="OrthoDB" id="9808602at2"/>
<evidence type="ECO:0000256" key="1">
    <source>
        <dbReference type="ARBA" id="ARBA00006464"/>
    </source>
</evidence>
<reference evidence="3 4" key="1">
    <citation type="submission" date="2012-10" db="EMBL/GenBank/DDBJ databases">
        <title>Genome sequence of Variovorax paradoxus B4.</title>
        <authorList>
            <person name="Schuldes J."/>
            <person name="Brandt U."/>
            <person name="Hiessl S."/>
            <person name="Wuebbeler J.H."/>
            <person name="Thuermer A."/>
            <person name="Steinbuechel A."/>
            <person name="Daniel R."/>
        </authorList>
    </citation>
    <scope>NUCLEOTIDE SEQUENCE [LARGE SCALE GENOMIC DNA]</scope>
    <source>
        <strain evidence="3 4">B4</strain>
    </source>
</reference>
<dbReference type="RefSeq" id="WP_021013054.1">
    <property type="nucleotide sequence ID" value="NC_022247.1"/>
</dbReference>
<name>T1XJW7_VARPD</name>
<dbReference type="InterPro" id="IPR003362">
    <property type="entry name" value="Bact_transf"/>
</dbReference>
<sequence length="198" mass="22044">MAKRAFDIGMALMALLVLSPILAAIAIWIKLDSPGPALFRQERVGLGGRCFQILKFRTMRQCSETNGSLITVGEDARITRAGSVLRRYKLDELPQFFNVLRGEMSVVGPRPEVPRYVALYSSDVKSIVLSVRPGITDPGSLAFREESSLLAKAPDPESHYVNVVVPIKLEHSIQYVRTRNFWSDIQIIGRTLAAIFRG</sequence>
<dbReference type="AlphaFoldDB" id="T1XJW7"/>
<evidence type="ECO:0000313" key="4">
    <source>
        <dbReference type="Proteomes" id="UP000016223"/>
    </source>
</evidence>
<organism evidence="3 4">
    <name type="scientific">Variovorax paradoxus B4</name>
    <dbReference type="NCBI Taxonomy" id="1246301"/>
    <lineage>
        <taxon>Bacteria</taxon>
        <taxon>Pseudomonadati</taxon>
        <taxon>Pseudomonadota</taxon>
        <taxon>Betaproteobacteria</taxon>
        <taxon>Burkholderiales</taxon>
        <taxon>Comamonadaceae</taxon>
        <taxon>Variovorax</taxon>
    </lineage>
</organism>